<evidence type="ECO:0000313" key="12">
    <source>
        <dbReference type="Proteomes" id="UP000199371"/>
    </source>
</evidence>
<dbReference type="STRING" id="173990.SAMN05660691_03946"/>
<dbReference type="GO" id="GO:0004852">
    <property type="term" value="F:uroporphyrinogen-III synthase activity"/>
    <property type="evidence" value="ECO:0007669"/>
    <property type="project" value="UniProtKB-UniRule"/>
</dbReference>
<feature type="domain" description="Tetrapyrrole biosynthesis uroporphyrinogen III synthase" evidence="10">
    <location>
        <begin position="25"/>
        <end position="231"/>
    </location>
</feature>
<comment type="catalytic activity">
    <reaction evidence="8 9">
        <text>hydroxymethylbilane = uroporphyrinogen III + H2O</text>
        <dbReference type="Rhea" id="RHEA:18965"/>
        <dbReference type="ChEBI" id="CHEBI:15377"/>
        <dbReference type="ChEBI" id="CHEBI:57308"/>
        <dbReference type="ChEBI" id="CHEBI:57845"/>
        <dbReference type="EC" id="4.2.1.75"/>
    </reaction>
</comment>
<dbReference type="GO" id="GO:0006780">
    <property type="term" value="P:uroporphyrinogen III biosynthetic process"/>
    <property type="evidence" value="ECO:0007669"/>
    <property type="project" value="UniProtKB-UniRule"/>
</dbReference>
<evidence type="ECO:0000256" key="7">
    <source>
        <dbReference type="ARBA" id="ARBA00040167"/>
    </source>
</evidence>
<protein>
    <recommendedName>
        <fullName evidence="7 9">Uroporphyrinogen-III synthase</fullName>
        <ecNumber evidence="3 9">4.2.1.75</ecNumber>
    </recommendedName>
</protein>
<dbReference type="OrthoDB" id="9787650at2"/>
<dbReference type="Proteomes" id="UP000199371">
    <property type="component" value="Unassembled WGS sequence"/>
</dbReference>
<evidence type="ECO:0000256" key="1">
    <source>
        <dbReference type="ARBA" id="ARBA00004772"/>
    </source>
</evidence>
<dbReference type="PANTHER" id="PTHR38042:SF1">
    <property type="entry name" value="UROPORPHYRINOGEN-III SYNTHASE, CHLOROPLASTIC"/>
    <property type="match status" value="1"/>
</dbReference>
<evidence type="ECO:0000256" key="6">
    <source>
        <dbReference type="ARBA" id="ARBA00037589"/>
    </source>
</evidence>
<keyword evidence="4 9" id="KW-0456">Lyase</keyword>
<sequence>MTERTAAEAIPFLITRPAGKADNLLASLDESGIAYLYQPLITTAQMALKPQDQQFLQHADMLIFVSVSAVSCLQNQTDAALLKAPLFAVGHTTASALQRWLAREVTVPEDQRSEGLLQLPQLQQVAGKQIVVVRGNAGRELIKQGLVARGATVRYVQSYKRVPLPLDGASLCQQWQLAGIRCIVATSNEILQQLFSVISAGHHHWLQQCDWVLVSPRMQDSALALGIAAERITLADNANDSALLAAISQLKREYQ</sequence>
<dbReference type="InterPro" id="IPR003754">
    <property type="entry name" value="4pyrrol_synth_uPrphyn_synth"/>
</dbReference>
<comment type="pathway">
    <text evidence="1 9">Porphyrin-containing compound metabolism; protoporphyrin-IX biosynthesis; coproporphyrinogen-III from 5-aminolevulinate: step 3/4.</text>
</comment>
<keyword evidence="12" id="KW-1185">Reference proteome</keyword>
<dbReference type="RefSeq" id="WP_092796868.1">
    <property type="nucleotide sequence ID" value="NZ_FNXF01000024.1"/>
</dbReference>
<reference evidence="12" key="1">
    <citation type="submission" date="2016-10" db="EMBL/GenBank/DDBJ databases">
        <authorList>
            <person name="Varghese N."/>
            <person name="Submissions S."/>
        </authorList>
    </citation>
    <scope>NUCLEOTIDE SEQUENCE [LARGE SCALE GENOMIC DNA]</scope>
    <source>
        <strain evidence="12">DSM 17616</strain>
    </source>
</reference>
<evidence type="ECO:0000256" key="5">
    <source>
        <dbReference type="ARBA" id="ARBA00023244"/>
    </source>
</evidence>
<accession>A0A1H6NBG8</accession>
<dbReference type="PANTHER" id="PTHR38042">
    <property type="entry name" value="UROPORPHYRINOGEN-III SYNTHASE, CHLOROPLASTIC"/>
    <property type="match status" value="1"/>
</dbReference>
<comment type="similarity">
    <text evidence="2 9">Belongs to the uroporphyrinogen-III synthase family.</text>
</comment>
<dbReference type="InterPro" id="IPR039793">
    <property type="entry name" value="UROS/Hem4"/>
</dbReference>
<dbReference type="AlphaFoldDB" id="A0A1H6NBG8"/>
<comment type="function">
    <text evidence="6 9">Catalyzes cyclization of the linear tetrapyrrole, hydroxymethylbilane, to the macrocyclic uroporphyrinogen III.</text>
</comment>
<dbReference type="InterPro" id="IPR036108">
    <property type="entry name" value="4pyrrol_syn_uPrphyn_synt_sf"/>
</dbReference>
<dbReference type="CDD" id="cd06578">
    <property type="entry name" value="HemD"/>
    <property type="match status" value="1"/>
</dbReference>
<dbReference type="UniPathway" id="UPA00251">
    <property type="reaction ID" value="UER00320"/>
</dbReference>
<evidence type="ECO:0000256" key="9">
    <source>
        <dbReference type="RuleBase" id="RU366031"/>
    </source>
</evidence>
<dbReference type="Gene3D" id="3.40.50.10090">
    <property type="match status" value="2"/>
</dbReference>
<dbReference type="Pfam" id="PF02602">
    <property type="entry name" value="HEM4"/>
    <property type="match status" value="1"/>
</dbReference>
<evidence type="ECO:0000256" key="2">
    <source>
        <dbReference type="ARBA" id="ARBA00008133"/>
    </source>
</evidence>
<evidence type="ECO:0000256" key="4">
    <source>
        <dbReference type="ARBA" id="ARBA00023239"/>
    </source>
</evidence>
<evidence type="ECO:0000256" key="3">
    <source>
        <dbReference type="ARBA" id="ARBA00013109"/>
    </source>
</evidence>
<organism evidence="11 12">
    <name type="scientific">Rheinheimera pacifica</name>
    <dbReference type="NCBI Taxonomy" id="173990"/>
    <lineage>
        <taxon>Bacteria</taxon>
        <taxon>Pseudomonadati</taxon>
        <taxon>Pseudomonadota</taxon>
        <taxon>Gammaproteobacteria</taxon>
        <taxon>Chromatiales</taxon>
        <taxon>Chromatiaceae</taxon>
        <taxon>Rheinheimera</taxon>
    </lineage>
</organism>
<dbReference type="EC" id="4.2.1.75" evidence="3 9"/>
<proteinExistence type="inferred from homology"/>
<dbReference type="SUPFAM" id="SSF69618">
    <property type="entry name" value="HemD-like"/>
    <property type="match status" value="1"/>
</dbReference>
<evidence type="ECO:0000256" key="8">
    <source>
        <dbReference type="ARBA" id="ARBA00048617"/>
    </source>
</evidence>
<dbReference type="EMBL" id="FNXF01000024">
    <property type="protein sequence ID" value="SEI12371.1"/>
    <property type="molecule type" value="Genomic_DNA"/>
</dbReference>
<gene>
    <name evidence="11" type="ORF">SAMN05660691_03946</name>
</gene>
<dbReference type="GO" id="GO:0006782">
    <property type="term" value="P:protoporphyrinogen IX biosynthetic process"/>
    <property type="evidence" value="ECO:0007669"/>
    <property type="project" value="UniProtKB-UniRule"/>
</dbReference>
<evidence type="ECO:0000259" key="10">
    <source>
        <dbReference type="Pfam" id="PF02602"/>
    </source>
</evidence>
<evidence type="ECO:0000313" key="11">
    <source>
        <dbReference type="EMBL" id="SEI12371.1"/>
    </source>
</evidence>
<keyword evidence="5 9" id="KW-0627">Porphyrin biosynthesis</keyword>
<name>A0A1H6NBG8_9GAMM</name>